<evidence type="ECO:0000313" key="5">
    <source>
        <dbReference type="EMBL" id="BAL99552.1"/>
    </source>
</evidence>
<dbReference type="InterPro" id="IPR036291">
    <property type="entry name" value="NAD(P)-bd_dom_sf"/>
</dbReference>
<keyword evidence="2" id="KW-0560">Oxidoreductase</keyword>
<comment type="similarity">
    <text evidence="1">Belongs to the short-chain dehydrogenases/reductases (SDR) family.</text>
</comment>
<dbReference type="CDD" id="cd05233">
    <property type="entry name" value="SDR_c"/>
    <property type="match status" value="1"/>
</dbReference>
<dbReference type="PANTHER" id="PTHR24321:SF8">
    <property type="entry name" value="ESTRADIOL 17-BETA-DEHYDROGENASE 8-RELATED"/>
    <property type="match status" value="1"/>
</dbReference>
<dbReference type="SUPFAM" id="SSF51735">
    <property type="entry name" value="NAD(P)-binding Rossmann-fold domains"/>
    <property type="match status" value="1"/>
</dbReference>
<accession>I0I2R5</accession>
<reference evidence="5 6" key="1">
    <citation type="submission" date="2012-02" db="EMBL/GenBank/DDBJ databases">
        <title>Complete genome sequence of Caldilinea aerophila DSM 14535 (= NBRC 102666).</title>
        <authorList>
            <person name="Oguchi A."/>
            <person name="Hosoyama A."/>
            <person name="Sekine M."/>
            <person name="Fukai R."/>
            <person name="Kato Y."/>
            <person name="Nakamura S."/>
            <person name="Hanada S."/>
            <person name="Yamazaki S."/>
            <person name="Fujita N."/>
        </authorList>
    </citation>
    <scope>NUCLEOTIDE SEQUENCE [LARGE SCALE GENOMIC DNA]</scope>
    <source>
        <strain evidence="6">DSM 14535 / JCM 11387 / NBRC 104270 / STL-6-O1</strain>
    </source>
</reference>
<dbReference type="InterPro" id="IPR002347">
    <property type="entry name" value="SDR_fam"/>
</dbReference>
<protein>
    <submittedName>
        <fullName evidence="5">Putative oxidoreductase</fullName>
    </submittedName>
</protein>
<dbReference type="eggNOG" id="COG1028">
    <property type="taxonomic scope" value="Bacteria"/>
</dbReference>
<dbReference type="OrthoDB" id="9803333at2"/>
<dbReference type="FunFam" id="3.40.50.720:FF:000084">
    <property type="entry name" value="Short-chain dehydrogenase reductase"/>
    <property type="match status" value="1"/>
</dbReference>
<dbReference type="PANTHER" id="PTHR24321">
    <property type="entry name" value="DEHYDROGENASES, SHORT CHAIN"/>
    <property type="match status" value="1"/>
</dbReference>
<dbReference type="PROSITE" id="PS00061">
    <property type="entry name" value="ADH_SHORT"/>
    <property type="match status" value="1"/>
</dbReference>
<sequence length="261" mass="27470">MERLQHKIALITGAARGIGRGIALKFAQEGAAVGVLDIDEAACQRVVDEITATGGRALALGADVADEQQVEAAVARLRNAFGLINVLVNNAAVMPAGRLHETSPADFDRCVAVNLRGAYLVSRAVIPHMLELRQGSIIHMASVTGVIGLPGLAVYSATKGALIALARAMSTDYARLGIRVNTVSPGTIDSPMLHNFLAAQSAPDRLRRAFDEMHPIGRVGTIEEVANVFLFLASDESSFVTGANYMVDGGISVKGEQPQDS</sequence>
<dbReference type="KEGG" id="cap:CLDAP_15130"/>
<dbReference type="InterPro" id="IPR020904">
    <property type="entry name" value="Sc_DH/Rdtase_CS"/>
</dbReference>
<dbReference type="PRINTS" id="PR00081">
    <property type="entry name" value="GDHRDH"/>
</dbReference>
<proteinExistence type="inferred from homology"/>
<dbReference type="RefSeq" id="WP_014432791.1">
    <property type="nucleotide sequence ID" value="NC_017079.1"/>
</dbReference>
<dbReference type="STRING" id="926550.CLDAP_15130"/>
<dbReference type="SMART" id="SM00822">
    <property type="entry name" value="PKS_KR"/>
    <property type="match status" value="1"/>
</dbReference>
<dbReference type="Gene3D" id="3.40.50.720">
    <property type="entry name" value="NAD(P)-binding Rossmann-like Domain"/>
    <property type="match status" value="1"/>
</dbReference>
<evidence type="ECO:0000256" key="3">
    <source>
        <dbReference type="ARBA" id="ARBA00023027"/>
    </source>
</evidence>
<dbReference type="PATRIC" id="fig|926550.5.peg.1597"/>
<dbReference type="AlphaFoldDB" id="I0I2R5"/>
<evidence type="ECO:0000313" key="6">
    <source>
        <dbReference type="Proteomes" id="UP000007880"/>
    </source>
</evidence>
<dbReference type="Pfam" id="PF13561">
    <property type="entry name" value="adh_short_C2"/>
    <property type="match status" value="1"/>
</dbReference>
<evidence type="ECO:0000256" key="1">
    <source>
        <dbReference type="ARBA" id="ARBA00006484"/>
    </source>
</evidence>
<dbReference type="EMBL" id="AP012337">
    <property type="protein sequence ID" value="BAL99552.1"/>
    <property type="molecule type" value="Genomic_DNA"/>
</dbReference>
<dbReference type="HOGENOM" id="CLU_010194_1_2_0"/>
<evidence type="ECO:0000256" key="2">
    <source>
        <dbReference type="ARBA" id="ARBA00023002"/>
    </source>
</evidence>
<dbReference type="GO" id="GO:0016491">
    <property type="term" value="F:oxidoreductase activity"/>
    <property type="evidence" value="ECO:0007669"/>
    <property type="project" value="UniProtKB-KW"/>
</dbReference>
<dbReference type="NCBIfam" id="NF005559">
    <property type="entry name" value="PRK07231.1"/>
    <property type="match status" value="1"/>
</dbReference>
<feature type="domain" description="Ketoreductase" evidence="4">
    <location>
        <begin position="7"/>
        <end position="194"/>
    </location>
</feature>
<gene>
    <name evidence="5" type="ordered locus">CLDAP_15130</name>
</gene>
<dbReference type="Proteomes" id="UP000007880">
    <property type="component" value="Chromosome"/>
</dbReference>
<evidence type="ECO:0000259" key="4">
    <source>
        <dbReference type="SMART" id="SM00822"/>
    </source>
</evidence>
<name>I0I2R5_CALAS</name>
<keyword evidence="6" id="KW-1185">Reference proteome</keyword>
<keyword evidence="3" id="KW-0520">NAD</keyword>
<dbReference type="InterPro" id="IPR057326">
    <property type="entry name" value="KR_dom"/>
</dbReference>
<organism evidence="5 6">
    <name type="scientific">Caldilinea aerophila (strain DSM 14535 / JCM 11387 / NBRC 104270 / STL-6-O1)</name>
    <dbReference type="NCBI Taxonomy" id="926550"/>
    <lineage>
        <taxon>Bacteria</taxon>
        <taxon>Bacillati</taxon>
        <taxon>Chloroflexota</taxon>
        <taxon>Caldilineae</taxon>
        <taxon>Caldilineales</taxon>
        <taxon>Caldilineaceae</taxon>
        <taxon>Caldilinea</taxon>
    </lineage>
</organism>
<dbReference type="PRINTS" id="PR00080">
    <property type="entry name" value="SDRFAMILY"/>
</dbReference>